<keyword evidence="2 5" id="KW-0812">Transmembrane</keyword>
<dbReference type="InterPro" id="IPR004841">
    <property type="entry name" value="AA-permease/SLC12A_dom"/>
</dbReference>
<accession>A0ABW0LXQ0</accession>
<organism evidence="7 8">
    <name type="scientific">Cohnella suwonensis</name>
    <dbReference type="NCBI Taxonomy" id="696072"/>
    <lineage>
        <taxon>Bacteria</taxon>
        <taxon>Bacillati</taxon>
        <taxon>Bacillota</taxon>
        <taxon>Bacilli</taxon>
        <taxon>Bacillales</taxon>
        <taxon>Paenibacillaceae</taxon>
        <taxon>Cohnella</taxon>
    </lineage>
</organism>
<dbReference type="Proteomes" id="UP001596105">
    <property type="component" value="Unassembled WGS sequence"/>
</dbReference>
<feature type="transmembrane region" description="Helical" evidence="5">
    <location>
        <begin position="44"/>
        <end position="70"/>
    </location>
</feature>
<feature type="transmembrane region" description="Helical" evidence="5">
    <location>
        <begin position="82"/>
        <end position="102"/>
    </location>
</feature>
<keyword evidence="4 5" id="KW-0472">Membrane</keyword>
<feature type="transmembrane region" description="Helical" evidence="5">
    <location>
        <begin position="109"/>
        <end position="130"/>
    </location>
</feature>
<comment type="subcellular location">
    <subcellularLocation>
        <location evidence="1">Membrane</location>
        <topology evidence="1">Multi-pass membrane protein</topology>
    </subcellularLocation>
</comment>
<dbReference type="Gene3D" id="1.20.1740.10">
    <property type="entry name" value="Amino acid/polyamine transporter I"/>
    <property type="match status" value="1"/>
</dbReference>
<evidence type="ECO:0000313" key="7">
    <source>
        <dbReference type="EMBL" id="MFC5470654.1"/>
    </source>
</evidence>
<keyword evidence="8" id="KW-1185">Reference proteome</keyword>
<dbReference type="RefSeq" id="WP_378082798.1">
    <property type="nucleotide sequence ID" value="NZ_JBHSMH010000070.1"/>
</dbReference>
<evidence type="ECO:0000256" key="3">
    <source>
        <dbReference type="ARBA" id="ARBA00022989"/>
    </source>
</evidence>
<evidence type="ECO:0000256" key="4">
    <source>
        <dbReference type="ARBA" id="ARBA00023136"/>
    </source>
</evidence>
<keyword evidence="3 5" id="KW-1133">Transmembrane helix</keyword>
<feature type="transmembrane region" description="Helical" evidence="5">
    <location>
        <begin position="184"/>
        <end position="202"/>
    </location>
</feature>
<evidence type="ECO:0000259" key="6">
    <source>
        <dbReference type="Pfam" id="PF00324"/>
    </source>
</evidence>
<feature type="transmembrane region" description="Helical" evidence="5">
    <location>
        <begin position="6"/>
        <end position="23"/>
    </location>
</feature>
<protein>
    <submittedName>
        <fullName evidence="7">APC family permease</fullName>
    </submittedName>
</protein>
<dbReference type="InterPro" id="IPR050367">
    <property type="entry name" value="APC_superfamily"/>
</dbReference>
<sequence>MLTQACLLAFVAIFFTAFSYGRMARTSPSSGSAHSYVGRSMHPYMGFLIGWALLLDYLFSPLIACLTFGIFLHTQFPSVPVWVWIVGMNVALAVINIVGVSFSANISRVFVWLQMAFIAVFSAFLFKHLLGGGTAGPIHPLEPLLQNDVPLSAALAGASVICFCFLGFNSVTTMSEETIDAGRAVPKAILIIIAIASILYLVPSSLTQLVGGSGLSALFMTVLVFAIFTQGLASFTTVSRLLFVRDATAIRGAARHFRAVARSIVGRIRRDLPRDSIPGAS</sequence>
<feature type="transmembrane region" description="Helical" evidence="5">
    <location>
        <begin position="150"/>
        <end position="172"/>
    </location>
</feature>
<dbReference type="PANTHER" id="PTHR42770">
    <property type="entry name" value="AMINO ACID TRANSPORTER-RELATED"/>
    <property type="match status" value="1"/>
</dbReference>
<dbReference type="EMBL" id="JBHSMH010000070">
    <property type="protein sequence ID" value="MFC5470654.1"/>
    <property type="molecule type" value="Genomic_DNA"/>
</dbReference>
<gene>
    <name evidence="7" type="ORF">ACFPPD_18335</name>
</gene>
<dbReference type="PANTHER" id="PTHR42770:SF8">
    <property type="entry name" value="PUTRESCINE IMPORTER PUUP"/>
    <property type="match status" value="1"/>
</dbReference>
<feature type="transmembrane region" description="Helical" evidence="5">
    <location>
        <begin position="214"/>
        <end position="235"/>
    </location>
</feature>
<comment type="caution">
    <text evidence="7">The sequence shown here is derived from an EMBL/GenBank/DDBJ whole genome shotgun (WGS) entry which is preliminary data.</text>
</comment>
<feature type="domain" description="Amino acid permease/ SLC12A" evidence="6">
    <location>
        <begin position="6"/>
        <end position="224"/>
    </location>
</feature>
<reference evidence="8" key="1">
    <citation type="journal article" date="2019" name="Int. J. Syst. Evol. Microbiol.">
        <title>The Global Catalogue of Microorganisms (GCM) 10K type strain sequencing project: providing services to taxonomists for standard genome sequencing and annotation.</title>
        <authorList>
            <consortium name="The Broad Institute Genomics Platform"/>
            <consortium name="The Broad Institute Genome Sequencing Center for Infectious Disease"/>
            <person name="Wu L."/>
            <person name="Ma J."/>
        </authorList>
    </citation>
    <scope>NUCLEOTIDE SEQUENCE [LARGE SCALE GENOMIC DNA]</scope>
    <source>
        <strain evidence="8">CCUG 57113</strain>
    </source>
</reference>
<dbReference type="Pfam" id="PF00324">
    <property type="entry name" value="AA_permease"/>
    <property type="match status" value="1"/>
</dbReference>
<name>A0ABW0LXQ0_9BACL</name>
<evidence type="ECO:0000256" key="2">
    <source>
        <dbReference type="ARBA" id="ARBA00022692"/>
    </source>
</evidence>
<evidence type="ECO:0000256" key="1">
    <source>
        <dbReference type="ARBA" id="ARBA00004141"/>
    </source>
</evidence>
<evidence type="ECO:0000313" key="8">
    <source>
        <dbReference type="Proteomes" id="UP001596105"/>
    </source>
</evidence>
<proteinExistence type="predicted"/>
<evidence type="ECO:0000256" key="5">
    <source>
        <dbReference type="SAM" id="Phobius"/>
    </source>
</evidence>